<dbReference type="GO" id="GO:0016491">
    <property type="term" value="F:oxidoreductase activity"/>
    <property type="evidence" value="ECO:0007669"/>
    <property type="project" value="InterPro"/>
</dbReference>
<accession>A0A1E7FJQ2</accession>
<dbReference type="OrthoDB" id="2019800at2759"/>
<dbReference type="EMBL" id="KV784356">
    <property type="protein sequence ID" value="OEU18364.1"/>
    <property type="molecule type" value="Genomic_DNA"/>
</dbReference>
<sequence>MMMFRAAAFVVLFPTMVLSLALAPPGNNIIAITHAAGRMGKALALHIREDAVLSGTPLEELPKIRAIVRSESEAMAVKCDLGGVKMEGGKMTPIPLSWLETVVVEDCENMEMLQSAFEGSGCAILCDASHNEIIWKDDTNNKDGEGTCSISVPMAENNALSKRLLAEIEAASSCTTLRHVVLRSSMGLSLGVSEEAAKSMGGEAALAGPREAEKALIASGLDYTIIRLGALTDDGGNVPLIFGVKDSILEKRLDSTTSQRPPILSRADAARACTFLLKERSAFKGLIIDCAWHPKYGRSSVGSEEAVNAAGRQDLNKAIQDGMFVM</sequence>
<dbReference type="PANTHER" id="PTHR14194:SF86">
    <property type="entry name" value="OS05G0110300 PROTEIN"/>
    <property type="match status" value="1"/>
</dbReference>
<evidence type="ECO:0000313" key="3">
    <source>
        <dbReference type="EMBL" id="OEU18364.1"/>
    </source>
</evidence>
<dbReference type="InterPro" id="IPR036291">
    <property type="entry name" value="NAD(P)-bd_dom_sf"/>
</dbReference>
<name>A0A1E7FJQ2_9STRA</name>
<protein>
    <recommendedName>
        <fullName evidence="2">NAD(P)-binding domain-containing protein</fullName>
    </recommendedName>
</protein>
<dbReference type="PANTHER" id="PTHR14194">
    <property type="entry name" value="NITROGEN METABOLIC REGULATION PROTEIN NMR-RELATED"/>
    <property type="match status" value="1"/>
</dbReference>
<dbReference type="SUPFAM" id="SSF51735">
    <property type="entry name" value="NAD(P)-binding Rossmann-fold domains"/>
    <property type="match status" value="1"/>
</dbReference>
<proteinExistence type="predicted"/>
<reference evidence="3 4" key="1">
    <citation type="submission" date="2016-09" db="EMBL/GenBank/DDBJ databases">
        <title>Extensive genetic diversity and differential bi-allelic expression allows diatom success in the polar Southern Ocean.</title>
        <authorList>
            <consortium name="DOE Joint Genome Institute"/>
            <person name="Mock T."/>
            <person name="Otillar R.P."/>
            <person name="Strauss J."/>
            <person name="Dupont C."/>
            <person name="Frickenhaus S."/>
            <person name="Maumus F."/>
            <person name="Mcmullan M."/>
            <person name="Sanges R."/>
            <person name="Schmutz J."/>
            <person name="Toseland A."/>
            <person name="Valas R."/>
            <person name="Veluchamy A."/>
            <person name="Ward B.J."/>
            <person name="Allen A."/>
            <person name="Barry K."/>
            <person name="Falciatore A."/>
            <person name="Ferrante M."/>
            <person name="Fortunato A.E."/>
            <person name="Gloeckner G."/>
            <person name="Gruber A."/>
            <person name="Hipkin R."/>
            <person name="Janech M."/>
            <person name="Kroth P."/>
            <person name="Leese F."/>
            <person name="Lindquist E."/>
            <person name="Lyon B.R."/>
            <person name="Martin J."/>
            <person name="Mayer C."/>
            <person name="Parker M."/>
            <person name="Quesneville H."/>
            <person name="Raymond J."/>
            <person name="Uhlig C."/>
            <person name="Valentin K.U."/>
            <person name="Worden A.Z."/>
            <person name="Armbrust E.V."/>
            <person name="Bowler C."/>
            <person name="Green B."/>
            <person name="Moulton V."/>
            <person name="Van Oosterhout C."/>
            <person name="Grigoriev I."/>
        </authorList>
    </citation>
    <scope>NUCLEOTIDE SEQUENCE [LARGE SCALE GENOMIC DNA]</scope>
    <source>
        <strain evidence="3 4">CCMP1102</strain>
    </source>
</reference>
<evidence type="ECO:0000259" key="2">
    <source>
        <dbReference type="Pfam" id="PF13460"/>
    </source>
</evidence>
<feature type="chain" id="PRO_5009193175" description="NAD(P)-binding domain-containing protein" evidence="1">
    <location>
        <begin position="20"/>
        <end position="326"/>
    </location>
</feature>
<evidence type="ECO:0000256" key="1">
    <source>
        <dbReference type="SAM" id="SignalP"/>
    </source>
</evidence>
<gene>
    <name evidence="3" type="ORF">FRACYDRAFT_268279</name>
</gene>
<dbReference type="Gene3D" id="3.40.50.720">
    <property type="entry name" value="NAD(P)-binding Rossmann-like Domain"/>
    <property type="match status" value="1"/>
</dbReference>
<dbReference type="InParanoid" id="A0A1E7FJQ2"/>
<feature type="signal peptide" evidence="1">
    <location>
        <begin position="1"/>
        <end position="19"/>
    </location>
</feature>
<dbReference type="Proteomes" id="UP000095751">
    <property type="component" value="Unassembled WGS sequence"/>
</dbReference>
<dbReference type="AlphaFoldDB" id="A0A1E7FJQ2"/>
<keyword evidence="1" id="KW-0732">Signal</keyword>
<dbReference type="InterPro" id="IPR044163">
    <property type="entry name" value="SARED1-like"/>
</dbReference>
<dbReference type="Pfam" id="PF13460">
    <property type="entry name" value="NAD_binding_10"/>
    <property type="match status" value="1"/>
</dbReference>
<dbReference type="InterPro" id="IPR016040">
    <property type="entry name" value="NAD(P)-bd_dom"/>
</dbReference>
<dbReference type="KEGG" id="fcy:FRACYDRAFT_268279"/>
<evidence type="ECO:0000313" key="4">
    <source>
        <dbReference type="Proteomes" id="UP000095751"/>
    </source>
</evidence>
<feature type="domain" description="NAD(P)-binding" evidence="2">
    <location>
        <begin position="101"/>
        <end position="246"/>
    </location>
</feature>
<keyword evidence="4" id="KW-1185">Reference proteome</keyword>
<organism evidence="3 4">
    <name type="scientific">Fragilariopsis cylindrus CCMP1102</name>
    <dbReference type="NCBI Taxonomy" id="635003"/>
    <lineage>
        <taxon>Eukaryota</taxon>
        <taxon>Sar</taxon>
        <taxon>Stramenopiles</taxon>
        <taxon>Ochrophyta</taxon>
        <taxon>Bacillariophyta</taxon>
        <taxon>Bacillariophyceae</taxon>
        <taxon>Bacillariophycidae</taxon>
        <taxon>Bacillariales</taxon>
        <taxon>Bacillariaceae</taxon>
        <taxon>Fragilariopsis</taxon>
    </lineage>
</organism>